<evidence type="ECO:0000256" key="5">
    <source>
        <dbReference type="ARBA" id="ARBA00022801"/>
    </source>
</evidence>
<dbReference type="InterPro" id="IPR019826">
    <property type="entry name" value="Carboxylesterase_B_AS"/>
</dbReference>
<feature type="chain" id="PRO_5034193947" description="Carboxylic ester hydrolase" evidence="9">
    <location>
        <begin position="16"/>
        <end position="559"/>
    </location>
</feature>
<dbReference type="EC" id="3.1.1.-" evidence="8"/>
<keyword evidence="6" id="KW-0443">Lipid metabolism</keyword>
<accession>A0A8H3IMK0</accession>
<feature type="domain" description="Carboxylesterase type B" evidence="10">
    <location>
        <begin position="31"/>
        <end position="532"/>
    </location>
</feature>
<keyword evidence="12" id="KW-1185">Reference proteome</keyword>
<dbReference type="GO" id="GO:0006629">
    <property type="term" value="P:lipid metabolic process"/>
    <property type="evidence" value="ECO:0007669"/>
    <property type="project" value="UniProtKB-KW"/>
</dbReference>
<dbReference type="FunFam" id="3.40.50.1820:FF:000213">
    <property type="entry name" value="Carboxylic ester hydrolase"/>
    <property type="match status" value="1"/>
</dbReference>
<evidence type="ECO:0000256" key="7">
    <source>
        <dbReference type="ARBA" id="ARBA00023180"/>
    </source>
</evidence>
<dbReference type="PANTHER" id="PTHR11559">
    <property type="entry name" value="CARBOXYLESTERASE"/>
    <property type="match status" value="1"/>
</dbReference>
<dbReference type="GO" id="GO:0016787">
    <property type="term" value="F:hydrolase activity"/>
    <property type="evidence" value="ECO:0007669"/>
    <property type="project" value="UniProtKB-KW"/>
</dbReference>
<gene>
    <name evidence="11" type="ORF">GOMPHAMPRED_001695</name>
</gene>
<dbReference type="PROSITE" id="PS00122">
    <property type="entry name" value="CARBOXYLESTERASE_B_1"/>
    <property type="match status" value="1"/>
</dbReference>
<dbReference type="GO" id="GO:0005576">
    <property type="term" value="C:extracellular region"/>
    <property type="evidence" value="ECO:0007669"/>
    <property type="project" value="UniProtKB-SubCell"/>
</dbReference>
<dbReference type="InterPro" id="IPR002018">
    <property type="entry name" value="CarbesteraseB"/>
</dbReference>
<name>A0A8H3IMK0_9LECA</name>
<dbReference type="Gene3D" id="3.40.50.1820">
    <property type="entry name" value="alpha/beta hydrolase"/>
    <property type="match status" value="1"/>
</dbReference>
<evidence type="ECO:0000256" key="1">
    <source>
        <dbReference type="ARBA" id="ARBA00004613"/>
    </source>
</evidence>
<sequence>MRYPTFFQLFTLITAAPVLEKRGSPSVTITFPHATVVGTSLGGVDTFNGIPFAHSPTGDLRLRPPQPLTSPLGTVQAVLPAAACPQMFFSTSALNFPTDVLQDILDLPLFQVVNGQEDCLTVSINRPSGATPSSKLPVLVYIFGGGFELGSSAMYNGFGWVSDSIKDGLPIVFVAINYRVGGFGFMPGKEILADGSSNLGLLDQRMALEWIADNIEAFGGDPSKVTIWGESAGAISVFNQMALYNGDNTYKGSPLFRGGIMDSGSVIPAFSVDGTKGQAVFDAVSGSAGCSSASDQLACLRTLPYEQFLNAVNSVPGILSYSSVALSYLPRPDGVVLTKSPDLLAESGTFAQVPFIIGDQEDEGTLFSLFQGNLSTAADLEQYIESVFFPTASSDALNALYAAYPNDPTQGSPFGTGLANILYPQFKRLAAMLGDLTFTLTRRGFLTESAAVHPNVPTWSYLSSYDYGTPIIGTTHATDILQVFDNIVPNYAGYSFRSYYLSFVNSLNPNTHSSYRNWPQWSEKQQLLQTYASFSQIIPDNFRQKAYDTVTRYTKEFYI</sequence>
<keyword evidence="4 9" id="KW-0732">Signal</keyword>
<protein>
    <recommendedName>
        <fullName evidence="8">Carboxylic ester hydrolase</fullName>
        <ecNumber evidence="8">3.1.1.-</ecNumber>
    </recommendedName>
</protein>
<evidence type="ECO:0000256" key="6">
    <source>
        <dbReference type="ARBA" id="ARBA00023098"/>
    </source>
</evidence>
<evidence type="ECO:0000256" key="2">
    <source>
        <dbReference type="ARBA" id="ARBA00005964"/>
    </source>
</evidence>
<comment type="subcellular location">
    <subcellularLocation>
        <location evidence="1">Secreted</location>
    </subcellularLocation>
</comment>
<evidence type="ECO:0000256" key="3">
    <source>
        <dbReference type="ARBA" id="ARBA00022525"/>
    </source>
</evidence>
<dbReference type="OrthoDB" id="408631at2759"/>
<comment type="similarity">
    <text evidence="2 8">Belongs to the type-B carboxylesterase/lipase family.</text>
</comment>
<keyword evidence="5 8" id="KW-0378">Hydrolase</keyword>
<organism evidence="11 12">
    <name type="scientific">Gomphillus americanus</name>
    <dbReference type="NCBI Taxonomy" id="1940652"/>
    <lineage>
        <taxon>Eukaryota</taxon>
        <taxon>Fungi</taxon>
        <taxon>Dikarya</taxon>
        <taxon>Ascomycota</taxon>
        <taxon>Pezizomycotina</taxon>
        <taxon>Lecanoromycetes</taxon>
        <taxon>OSLEUM clade</taxon>
        <taxon>Ostropomycetidae</taxon>
        <taxon>Ostropales</taxon>
        <taxon>Graphidaceae</taxon>
        <taxon>Gomphilloideae</taxon>
        <taxon>Gomphillus</taxon>
    </lineage>
</organism>
<dbReference type="SUPFAM" id="SSF53474">
    <property type="entry name" value="alpha/beta-Hydrolases"/>
    <property type="match status" value="1"/>
</dbReference>
<keyword evidence="7" id="KW-0325">Glycoprotein</keyword>
<dbReference type="Pfam" id="PF00135">
    <property type="entry name" value="COesterase"/>
    <property type="match status" value="1"/>
</dbReference>
<reference evidence="11" key="1">
    <citation type="submission" date="2021-03" db="EMBL/GenBank/DDBJ databases">
        <authorList>
            <person name="Tagirdzhanova G."/>
        </authorList>
    </citation>
    <scope>NUCLEOTIDE SEQUENCE</scope>
</reference>
<evidence type="ECO:0000313" key="12">
    <source>
        <dbReference type="Proteomes" id="UP000664169"/>
    </source>
</evidence>
<dbReference type="InterPro" id="IPR029058">
    <property type="entry name" value="AB_hydrolase_fold"/>
</dbReference>
<keyword evidence="3" id="KW-0964">Secreted</keyword>
<feature type="signal peptide" evidence="9">
    <location>
        <begin position="1"/>
        <end position="15"/>
    </location>
</feature>
<evidence type="ECO:0000256" key="8">
    <source>
        <dbReference type="RuleBase" id="RU361235"/>
    </source>
</evidence>
<dbReference type="EMBL" id="CAJPDQ010000014">
    <property type="protein sequence ID" value="CAF9919164.1"/>
    <property type="molecule type" value="Genomic_DNA"/>
</dbReference>
<proteinExistence type="inferred from homology"/>
<evidence type="ECO:0000259" key="10">
    <source>
        <dbReference type="Pfam" id="PF00135"/>
    </source>
</evidence>
<evidence type="ECO:0000256" key="9">
    <source>
        <dbReference type="SAM" id="SignalP"/>
    </source>
</evidence>
<dbReference type="Proteomes" id="UP000664169">
    <property type="component" value="Unassembled WGS sequence"/>
</dbReference>
<evidence type="ECO:0000313" key="11">
    <source>
        <dbReference type="EMBL" id="CAF9919164.1"/>
    </source>
</evidence>
<dbReference type="InterPro" id="IPR050309">
    <property type="entry name" value="Type-B_Carboxylest/Lipase"/>
</dbReference>
<evidence type="ECO:0000256" key="4">
    <source>
        <dbReference type="ARBA" id="ARBA00022729"/>
    </source>
</evidence>
<dbReference type="AlphaFoldDB" id="A0A8H3IMK0"/>
<comment type="caution">
    <text evidence="11">The sequence shown here is derived from an EMBL/GenBank/DDBJ whole genome shotgun (WGS) entry which is preliminary data.</text>
</comment>